<dbReference type="KEGG" id="poz:I0K15_07580"/>
<name>A0A7S9LUN8_9RHOB</name>
<sequence>MTELSTTLVAVETQAAADIITLPDGSKVDLPRSYRTDVTGSSVLVLRWVFDHAAEVPMSAIGSVVELVEIQIIFLKVLSSLAERTARLLFDWLCQLDLRDMPVRIPGIEGRARWASDARRQTVAKLRLMAMLLGSFAPDALKAYLTAITGDGDHHKMEDLRQFSSVITPVAPAELAAMVQASLIEKKQERRRERVMENAFSFADSDYLPPSPAQPPFLDLLNAAPAEGLALIRRLVEEAIAFRTDWREPGEDGITIDFGEGPRFFPWGWTFGWSRGRGDDYAAASGLLALEAWSQKRLDDGDPVEAVLADILGPEGSAAAYLLIAIDVLLSHGTVARVPLAPFLASPQLLADDRTR</sequence>
<dbReference type="RefSeq" id="WP_196104846.1">
    <property type="nucleotide sequence ID" value="NZ_CP064942.1"/>
</dbReference>
<dbReference type="EMBL" id="CP064942">
    <property type="protein sequence ID" value="QPH55584.1"/>
    <property type="molecule type" value="Genomic_DNA"/>
</dbReference>
<protein>
    <submittedName>
        <fullName evidence="1">Uncharacterized protein</fullName>
    </submittedName>
</protein>
<dbReference type="AlphaFoldDB" id="A0A7S9LUN8"/>
<keyword evidence="2" id="KW-1185">Reference proteome</keyword>
<gene>
    <name evidence="1" type="ORF">I0K15_07580</name>
</gene>
<evidence type="ECO:0000313" key="1">
    <source>
        <dbReference type="EMBL" id="QPH55584.1"/>
    </source>
</evidence>
<dbReference type="Proteomes" id="UP000594800">
    <property type="component" value="Chromosome"/>
</dbReference>
<reference evidence="1 2" key="1">
    <citation type="submission" date="2020-11" db="EMBL/GenBank/DDBJ databases">
        <title>Description of Pontivivens ytuae sp. nov. isolated from deep sea sediment of Mariana Trench.</title>
        <authorList>
            <person name="Wang Z."/>
            <person name="Sun Q.-L."/>
            <person name="Xu X.-D."/>
            <person name="Tang Y.-Z."/>
            <person name="Zhang J."/>
        </authorList>
    </citation>
    <scope>NUCLEOTIDE SEQUENCE [LARGE SCALE GENOMIC DNA]</scope>
    <source>
        <strain evidence="1 2">MT2928</strain>
    </source>
</reference>
<proteinExistence type="predicted"/>
<organism evidence="1 2">
    <name type="scientific">Pontivivens ytuae</name>
    <dbReference type="NCBI Taxonomy" id="2789856"/>
    <lineage>
        <taxon>Bacteria</taxon>
        <taxon>Pseudomonadati</taxon>
        <taxon>Pseudomonadota</taxon>
        <taxon>Alphaproteobacteria</taxon>
        <taxon>Rhodobacterales</taxon>
        <taxon>Paracoccaceae</taxon>
        <taxon>Pontivivens</taxon>
    </lineage>
</organism>
<evidence type="ECO:0000313" key="2">
    <source>
        <dbReference type="Proteomes" id="UP000594800"/>
    </source>
</evidence>
<accession>A0A7S9LUN8</accession>